<feature type="domain" description="RING-type" evidence="14">
    <location>
        <begin position="98"/>
        <end position="140"/>
    </location>
</feature>
<dbReference type="GO" id="GO:0016740">
    <property type="term" value="F:transferase activity"/>
    <property type="evidence" value="ECO:0007669"/>
    <property type="project" value="UniProtKB-KW"/>
</dbReference>
<evidence type="ECO:0000256" key="7">
    <source>
        <dbReference type="ARBA" id="ARBA00022786"/>
    </source>
</evidence>
<dbReference type="Pfam" id="PF13639">
    <property type="entry name" value="zf-RING_2"/>
    <property type="match status" value="1"/>
</dbReference>
<evidence type="ECO:0000256" key="4">
    <source>
        <dbReference type="ARBA" id="ARBA00022692"/>
    </source>
</evidence>
<dbReference type="OrthoDB" id="8062037at2759"/>
<comment type="caution">
    <text evidence="15">The sequence shown here is derived from an EMBL/GenBank/DDBJ whole genome shotgun (WGS) entry which is preliminary data.</text>
</comment>
<organism evidence="15 16">
    <name type="scientific">Thalictrum thalictroides</name>
    <name type="common">Rue-anemone</name>
    <name type="synonym">Anemone thalictroides</name>
    <dbReference type="NCBI Taxonomy" id="46969"/>
    <lineage>
        <taxon>Eukaryota</taxon>
        <taxon>Viridiplantae</taxon>
        <taxon>Streptophyta</taxon>
        <taxon>Embryophyta</taxon>
        <taxon>Tracheophyta</taxon>
        <taxon>Spermatophyta</taxon>
        <taxon>Magnoliopsida</taxon>
        <taxon>Ranunculales</taxon>
        <taxon>Ranunculaceae</taxon>
        <taxon>Thalictroideae</taxon>
        <taxon>Thalictrum</taxon>
    </lineage>
</organism>
<dbReference type="PROSITE" id="PS50089">
    <property type="entry name" value="ZF_RING_2"/>
    <property type="match status" value="1"/>
</dbReference>
<dbReference type="Gene3D" id="3.30.40.10">
    <property type="entry name" value="Zinc/RING finger domain, C3HC4 (zinc finger)"/>
    <property type="match status" value="1"/>
</dbReference>
<keyword evidence="5" id="KW-0479">Metal-binding</keyword>
<keyword evidence="4 13" id="KW-0812">Transmembrane</keyword>
<evidence type="ECO:0000256" key="5">
    <source>
        <dbReference type="ARBA" id="ARBA00022723"/>
    </source>
</evidence>
<evidence type="ECO:0000313" key="15">
    <source>
        <dbReference type="EMBL" id="KAF5197629.1"/>
    </source>
</evidence>
<keyword evidence="10 13" id="KW-0472">Membrane</keyword>
<evidence type="ECO:0000256" key="9">
    <source>
        <dbReference type="ARBA" id="ARBA00022989"/>
    </source>
</evidence>
<sequence length="147" mass="16739">MSKPASLKLLSFVLQPFVMFFVSILFFVFVGVASIFITSIHIFIVSRRRFLSRGRHHDVSMEFDFFDCGVTGISLHDLNKLPCFSYGSVLNLVETRDCAVCLEGFQEEEVFRLLPGCKHAFHVNCIDFWLKKSSSCPICRRGMGSLN</sequence>
<dbReference type="GO" id="GO:0008270">
    <property type="term" value="F:zinc ion binding"/>
    <property type="evidence" value="ECO:0007669"/>
    <property type="project" value="UniProtKB-KW"/>
</dbReference>
<keyword evidence="16" id="KW-1185">Reference proteome</keyword>
<protein>
    <submittedName>
        <fullName evidence="15">Ring-h2 finger protein</fullName>
    </submittedName>
</protein>
<dbReference type="PANTHER" id="PTHR45768">
    <property type="entry name" value="E3 UBIQUITIN-PROTEIN LIGASE RNF13-LIKE"/>
    <property type="match status" value="1"/>
</dbReference>
<dbReference type="EMBL" id="JABWDY010014451">
    <property type="protein sequence ID" value="KAF5197629.1"/>
    <property type="molecule type" value="Genomic_DNA"/>
</dbReference>
<keyword evidence="9 13" id="KW-1133">Transmembrane helix</keyword>
<comment type="similarity">
    <text evidence="11">Belongs to the RING-type zinc finger family. ATL subfamily.</text>
</comment>
<evidence type="ECO:0000256" key="8">
    <source>
        <dbReference type="ARBA" id="ARBA00022833"/>
    </source>
</evidence>
<evidence type="ECO:0000313" key="16">
    <source>
        <dbReference type="Proteomes" id="UP000554482"/>
    </source>
</evidence>
<dbReference type="PANTHER" id="PTHR45768:SF61">
    <property type="entry name" value="RING-H2 FINGER PROTEIN ATL18"/>
    <property type="match status" value="1"/>
</dbReference>
<feature type="transmembrane region" description="Helical" evidence="13">
    <location>
        <begin position="20"/>
        <end position="45"/>
    </location>
</feature>
<evidence type="ECO:0000259" key="14">
    <source>
        <dbReference type="PROSITE" id="PS50089"/>
    </source>
</evidence>
<evidence type="ECO:0000256" key="2">
    <source>
        <dbReference type="ARBA" id="ARBA00004906"/>
    </source>
</evidence>
<dbReference type="GO" id="GO:0016020">
    <property type="term" value="C:membrane"/>
    <property type="evidence" value="ECO:0007669"/>
    <property type="project" value="UniProtKB-SubCell"/>
</dbReference>
<evidence type="ECO:0000256" key="1">
    <source>
        <dbReference type="ARBA" id="ARBA00004167"/>
    </source>
</evidence>
<keyword evidence="8" id="KW-0862">Zinc</keyword>
<keyword evidence="3" id="KW-0808">Transferase</keyword>
<dbReference type="InterPro" id="IPR001841">
    <property type="entry name" value="Znf_RING"/>
</dbReference>
<gene>
    <name evidence="15" type="ORF">FRX31_012784</name>
</gene>
<comment type="pathway">
    <text evidence="2">Protein modification; protein ubiquitination.</text>
</comment>
<dbReference type="InterPro" id="IPR013083">
    <property type="entry name" value="Znf_RING/FYVE/PHD"/>
</dbReference>
<evidence type="ECO:0000256" key="3">
    <source>
        <dbReference type="ARBA" id="ARBA00022679"/>
    </source>
</evidence>
<keyword evidence="6 12" id="KW-0863">Zinc-finger</keyword>
<proteinExistence type="inferred from homology"/>
<comment type="subcellular location">
    <subcellularLocation>
        <location evidence="1">Membrane</location>
        <topology evidence="1">Single-pass membrane protein</topology>
    </subcellularLocation>
</comment>
<evidence type="ECO:0000256" key="13">
    <source>
        <dbReference type="SAM" id="Phobius"/>
    </source>
</evidence>
<reference evidence="15 16" key="1">
    <citation type="submission" date="2020-06" db="EMBL/GenBank/DDBJ databases">
        <title>Transcriptomic and genomic resources for Thalictrum thalictroides and T. hernandezii: Facilitating candidate gene discovery in an emerging model plant lineage.</title>
        <authorList>
            <person name="Arias T."/>
            <person name="Riano-Pachon D.M."/>
            <person name="Di Stilio V.S."/>
        </authorList>
    </citation>
    <scope>NUCLEOTIDE SEQUENCE [LARGE SCALE GENOMIC DNA]</scope>
    <source>
        <strain evidence="16">cv. WT478/WT964</strain>
        <tissue evidence="15">Leaves</tissue>
    </source>
</reference>
<name>A0A7J6WJR7_THATH</name>
<accession>A0A7J6WJR7</accession>
<dbReference type="AlphaFoldDB" id="A0A7J6WJR7"/>
<dbReference type="Proteomes" id="UP000554482">
    <property type="component" value="Unassembled WGS sequence"/>
</dbReference>
<evidence type="ECO:0000256" key="11">
    <source>
        <dbReference type="ARBA" id="ARBA00024209"/>
    </source>
</evidence>
<evidence type="ECO:0000256" key="10">
    <source>
        <dbReference type="ARBA" id="ARBA00023136"/>
    </source>
</evidence>
<evidence type="ECO:0000256" key="12">
    <source>
        <dbReference type="PROSITE-ProRule" id="PRU00175"/>
    </source>
</evidence>
<dbReference type="SMART" id="SM00184">
    <property type="entry name" value="RING"/>
    <property type="match status" value="1"/>
</dbReference>
<evidence type="ECO:0000256" key="6">
    <source>
        <dbReference type="ARBA" id="ARBA00022771"/>
    </source>
</evidence>
<dbReference type="SUPFAM" id="SSF57850">
    <property type="entry name" value="RING/U-box"/>
    <property type="match status" value="1"/>
</dbReference>
<keyword evidence="7" id="KW-0833">Ubl conjugation pathway</keyword>